<evidence type="ECO:0000259" key="1">
    <source>
        <dbReference type="PROSITE" id="PS50943"/>
    </source>
</evidence>
<dbReference type="Proteomes" id="UP000297747">
    <property type="component" value="Unassembled WGS sequence"/>
</dbReference>
<feature type="domain" description="HTH cro/C1-type" evidence="1">
    <location>
        <begin position="11"/>
        <end position="44"/>
    </location>
</feature>
<dbReference type="Pfam" id="PF02486">
    <property type="entry name" value="Rep_trans"/>
    <property type="match status" value="1"/>
</dbReference>
<dbReference type="InterPro" id="IPR010982">
    <property type="entry name" value="Lambda_DNA-bd_dom_sf"/>
</dbReference>
<proteinExistence type="predicted"/>
<keyword evidence="2" id="KW-0396">Initiation factor</keyword>
<dbReference type="EMBL" id="SPQA01000001">
    <property type="protein sequence ID" value="TFU31854.1"/>
    <property type="molecule type" value="Genomic_DNA"/>
</dbReference>
<dbReference type="Gene3D" id="1.10.260.40">
    <property type="entry name" value="lambda repressor-like DNA-binding domains"/>
    <property type="match status" value="1"/>
</dbReference>
<reference evidence="2 3" key="1">
    <citation type="submission" date="2019-03" db="EMBL/GenBank/DDBJ databases">
        <title>Diversity of the mouse oral microbiome.</title>
        <authorList>
            <person name="Joseph S."/>
            <person name="Aduse-Opoku J."/>
            <person name="Curtis M."/>
            <person name="Wade W."/>
            <person name="Hashim A."/>
        </authorList>
    </citation>
    <scope>NUCLEOTIDE SEQUENCE [LARGE SCALE GENOMIC DNA]</scope>
    <source>
        <strain evidence="2 3">HT4</strain>
    </source>
</reference>
<protein>
    <submittedName>
        <fullName evidence="2">Replication initiation factor domain-containing protein</fullName>
    </submittedName>
</protein>
<dbReference type="SUPFAM" id="SSF47413">
    <property type="entry name" value="lambda repressor-like DNA-binding domains"/>
    <property type="match status" value="1"/>
</dbReference>
<dbReference type="InterPro" id="IPR003491">
    <property type="entry name" value="REP-like_C"/>
</dbReference>
<dbReference type="AlphaFoldDB" id="A0A4Y9FRM1"/>
<keyword evidence="2" id="KW-0648">Protein biosynthesis</keyword>
<evidence type="ECO:0000313" key="2">
    <source>
        <dbReference type="EMBL" id="TFU31854.1"/>
    </source>
</evidence>
<dbReference type="RefSeq" id="WP_135051932.1">
    <property type="nucleotide sequence ID" value="NZ_CAKOCW010000005.1"/>
</dbReference>
<gene>
    <name evidence="2" type="ORF">E4U01_00085</name>
</gene>
<dbReference type="PROSITE" id="PS50943">
    <property type="entry name" value="HTH_CROC1"/>
    <property type="match status" value="1"/>
</dbReference>
<dbReference type="CDD" id="cd00093">
    <property type="entry name" value="HTH_XRE"/>
    <property type="match status" value="1"/>
</dbReference>
<dbReference type="InterPro" id="IPR040819">
    <property type="entry name" value="Rol_Rep_N"/>
</dbReference>
<sequence length="425" mass="50250">MVKIEEKAKELRRIRMHLGFSMKEFAQLFSVNVNTYKKMETGERPFQKDFQERYDSFLADRFMLPTSKLEAKIDYLRIRLKTTDYKTIIDKLLQLGDKPFYKENKGRYAYKGLVSFSEINVYFSEDMNMGTLIEMAGKGCRAFEWYMVHEQGRDWESFLLSCYQYALAFTKTAEEADKFLKVTRFDIALDELYSTKGNYDLEKLKEKHDKGLLRTKSDRFRYVDGKMGKNSKGKSLYFGSIHSPIVLNFYEKDLEQADKLDVPVEFVHSEYGFKNRYEVRLMGDYSNSFVKKWIYEFDGYNLADKAVSLINDKIHVYKEIEGGLALDDEWYSLMGSYGSFQFQMYPKQYEVGIKEYRWYEQGGPSSTRKFLLELEKIRGGDNYSRIKNIDENVELSDKQKAILEYERQRVADEKESIVRRISATD</sequence>
<name>A0A4Y9FRM1_STRAI</name>
<dbReference type="GO" id="GO:0003677">
    <property type="term" value="F:DNA binding"/>
    <property type="evidence" value="ECO:0007669"/>
    <property type="project" value="InterPro"/>
</dbReference>
<dbReference type="GO" id="GO:0003743">
    <property type="term" value="F:translation initiation factor activity"/>
    <property type="evidence" value="ECO:0007669"/>
    <property type="project" value="UniProtKB-KW"/>
</dbReference>
<comment type="caution">
    <text evidence="2">The sequence shown here is derived from an EMBL/GenBank/DDBJ whole genome shotgun (WGS) entry which is preliminary data.</text>
</comment>
<accession>A0A4Y9FRM1</accession>
<evidence type="ECO:0000313" key="3">
    <source>
        <dbReference type="Proteomes" id="UP000297747"/>
    </source>
</evidence>
<dbReference type="InterPro" id="IPR001387">
    <property type="entry name" value="Cro/C1-type_HTH"/>
</dbReference>
<dbReference type="Pfam" id="PF18106">
    <property type="entry name" value="Rol_Rep_N"/>
    <property type="match status" value="1"/>
</dbReference>
<organism evidence="2 3">
    <name type="scientific">Streptococcus acidominimus</name>
    <dbReference type="NCBI Taxonomy" id="1326"/>
    <lineage>
        <taxon>Bacteria</taxon>
        <taxon>Bacillati</taxon>
        <taxon>Bacillota</taxon>
        <taxon>Bacilli</taxon>
        <taxon>Lactobacillales</taxon>
        <taxon>Streptococcaceae</taxon>
        <taxon>Streptococcus</taxon>
    </lineage>
</organism>